<dbReference type="EMBL" id="JAACJK010000111">
    <property type="protein sequence ID" value="KAF5332170.1"/>
    <property type="molecule type" value="Genomic_DNA"/>
</dbReference>
<feature type="compositionally biased region" description="Polar residues" evidence="1">
    <location>
        <begin position="208"/>
        <end position="230"/>
    </location>
</feature>
<feature type="region of interest" description="Disordered" evidence="1">
    <location>
        <begin position="34"/>
        <end position="60"/>
    </location>
</feature>
<feature type="compositionally biased region" description="Low complexity" evidence="1">
    <location>
        <begin position="47"/>
        <end position="58"/>
    </location>
</feature>
<feature type="compositionally biased region" description="Low complexity" evidence="1">
    <location>
        <begin position="550"/>
        <end position="562"/>
    </location>
</feature>
<dbReference type="OrthoDB" id="3091313at2759"/>
<feature type="compositionally biased region" description="Low complexity" evidence="1">
    <location>
        <begin position="817"/>
        <end position="842"/>
    </location>
</feature>
<evidence type="ECO:0000313" key="3">
    <source>
        <dbReference type="Proteomes" id="UP000541558"/>
    </source>
</evidence>
<organism evidence="2 3">
    <name type="scientific">Ephemerocybe angulata</name>
    <dbReference type="NCBI Taxonomy" id="980116"/>
    <lineage>
        <taxon>Eukaryota</taxon>
        <taxon>Fungi</taxon>
        <taxon>Dikarya</taxon>
        <taxon>Basidiomycota</taxon>
        <taxon>Agaricomycotina</taxon>
        <taxon>Agaricomycetes</taxon>
        <taxon>Agaricomycetidae</taxon>
        <taxon>Agaricales</taxon>
        <taxon>Agaricineae</taxon>
        <taxon>Psathyrellaceae</taxon>
        <taxon>Ephemerocybe</taxon>
    </lineage>
</organism>
<feature type="compositionally biased region" description="Low complexity" evidence="1">
    <location>
        <begin position="733"/>
        <end position="754"/>
    </location>
</feature>
<feature type="compositionally biased region" description="Polar residues" evidence="1">
    <location>
        <begin position="755"/>
        <end position="764"/>
    </location>
</feature>
<feature type="compositionally biased region" description="Low complexity" evidence="1">
    <location>
        <begin position="479"/>
        <end position="493"/>
    </location>
</feature>
<sequence>MGTDNQKLPHVDERELSSCFCPLFLSLSDALPGQVQAPNESAKDVEPSPSRRSSISSSNWENGGTIQASFGIVHLTELYSAADRTDCGVPNALATSYDQDADCTTPNRPPDYKSRTPSSQQMAYHFRNGSTGHLNTNTYHYRDRHSQYHQPHYRKVASASHSSVIRTSMYGQYGWYGDTSRKNSVISLELPPPPDGYYGHAPERRSSRQSVYGHTTPSQSQQSLESSATRANERHRSRQSVYGHPDVSMSQQSFDIPDQSRYGGSAYDINDHSRRQSVDNSHSHVSPVPRPAPSREPSQSRPTSSMSNRSARPLPPEPPTLPPPDLNPGWPPRGWHVYVSAMTQDYLYGGPGSSQRPVLDDYVFDQDTLTFVKPPQLNGEGSGGLQAQEGAHGSGEAIPQAYAYEPSPGPGPRGRGTQSLDIPRNSAAYESFSHPRPREPKKSPSVLKKAPTRSKSKGAPKPKAPVITPSASDTQASIATPDMPNTPTTDPANGSRIFSFLKSPSSVSVTSRKSTKSKNGSGWFKKRSKSVSGPYIEGNDHEVPPPLPALPGLNLPGTNLRLEPWGIQPDKANRANGKVGDGGFGMGEEALKLNKEESPALCDASIKLDWKVQAREDDEEGSEKQRPRSKLVSNEVFNAMDSNSSDRDSGSGSQDAATESDPSIAPGSQGQSQDRSNHRRSSASAISSSQKQRIKDTFKSEDAPQRESSPSPPPYPSPPSSATGHQRRSASIRTSSVPSNASSTSLSATPSRTSIVTRRNSTRIGKNGAYILDTLDSSMISSPYPPAYPIHEPQSAVIQRAPPRNSSSATRPSRPESSMSMASTTTVSQPPAPRQPSRAASATVYSRPDSSMSMMSMVSDATAIASPRPMSPATPARGSSLDMYSQNRSYSPYPPNPNYTSAPQSPYSTPPQSVQSHSPMTSSSPTKALSTSPVATPTKLKGWKRWTSPLSGSPKREKGISNLSVEAFVLPPQSVRSGTALGSSSAIGSANGGGTEYSGAGTGSLIWSAPSVSVQAAPSKLRKKRK</sequence>
<evidence type="ECO:0000256" key="1">
    <source>
        <dbReference type="SAM" id="MobiDB-lite"/>
    </source>
</evidence>
<feature type="compositionally biased region" description="Polar residues" evidence="1">
    <location>
        <begin position="902"/>
        <end position="935"/>
    </location>
</feature>
<feature type="region of interest" description="Disordered" evidence="1">
    <location>
        <begin position="613"/>
        <end position="961"/>
    </location>
</feature>
<protein>
    <submittedName>
        <fullName evidence="2">Uncharacterized protein</fullName>
    </submittedName>
</protein>
<feature type="region of interest" description="Disordered" evidence="1">
    <location>
        <begin position="975"/>
        <end position="1002"/>
    </location>
</feature>
<reference evidence="2 3" key="1">
    <citation type="journal article" date="2020" name="ISME J.">
        <title>Uncovering the hidden diversity of litter-decomposition mechanisms in mushroom-forming fungi.</title>
        <authorList>
            <person name="Floudas D."/>
            <person name="Bentzer J."/>
            <person name="Ahren D."/>
            <person name="Johansson T."/>
            <person name="Persson P."/>
            <person name="Tunlid A."/>
        </authorList>
    </citation>
    <scope>NUCLEOTIDE SEQUENCE [LARGE SCALE GENOMIC DNA]</scope>
    <source>
        <strain evidence="2 3">CBS 175.51</strain>
    </source>
</reference>
<evidence type="ECO:0000313" key="2">
    <source>
        <dbReference type="EMBL" id="KAF5332170.1"/>
    </source>
</evidence>
<feature type="compositionally biased region" description="Basic residues" evidence="1">
    <location>
        <begin position="450"/>
        <end position="460"/>
    </location>
</feature>
<feature type="compositionally biased region" description="Low complexity" evidence="1">
    <location>
        <begin position="502"/>
        <end position="512"/>
    </location>
</feature>
<feature type="compositionally biased region" description="Gly residues" evidence="1">
    <location>
        <begin position="990"/>
        <end position="1002"/>
    </location>
</feature>
<feature type="compositionally biased region" description="Polar residues" evidence="1">
    <location>
        <begin position="296"/>
        <end position="310"/>
    </location>
</feature>
<proteinExistence type="predicted"/>
<feature type="compositionally biased region" description="Polar residues" evidence="1">
    <location>
        <begin position="656"/>
        <end position="674"/>
    </location>
</feature>
<feature type="region of interest" description="Disordered" evidence="1">
    <location>
        <begin position="373"/>
        <end position="586"/>
    </location>
</feature>
<dbReference type="Proteomes" id="UP000541558">
    <property type="component" value="Unassembled WGS sequence"/>
</dbReference>
<feature type="compositionally biased region" description="Low complexity" evidence="1">
    <location>
        <begin position="977"/>
        <end position="989"/>
    </location>
</feature>
<feature type="region of interest" description="Disordered" evidence="1">
    <location>
        <begin position="186"/>
        <end position="328"/>
    </location>
</feature>
<feature type="compositionally biased region" description="Polar residues" evidence="1">
    <location>
        <begin position="469"/>
        <end position="478"/>
    </location>
</feature>
<gene>
    <name evidence="2" type="ORF">D9611_008073</name>
</gene>
<feature type="compositionally biased region" description="Polar residues" evidence="1">
    <location>
        <begin position="97"/>
        <end position="106"/>
    </location>
</feature>
<feature type="compositionally biased region" description="Low complexity" evidence="1">
    <location>
        <begin position="682"/>
        <end position="691"/>
    </location>
</feature>
<feature type="compositionally biased region" description="Pro residues" evidence="1">
    <location>
        <begin position="313"/>
        <end position="328"/>
    </location>
</feature>
<feature type="compositionally biased region" description="Pro residues" evidence="1">
    <location>
        <begin position="710"/>
        <end position="719"/>
    </location>
</feature>
<keyword evidence="3" id="KW-1185">Reference proteome</keyword>
<dbReference type="AlphaFoldDB" id="A0A8H5FCN6"/>
<feature type="compositionally biased region" description="Basic and acidic residues" evidence="1">
    <location>
        <begin position="693"/>
        <end position="705"/>
    </location>
</feature>
<name>A0A8H5FCN6_9AGAR</name>
<comment type="caution">
    <text evidence="2">The sequence shown here is derived from an EMBL/GenBank/DDBJ whole genome shotgun (WGS) entry which is preliminary data.</text>
</comment>
<accession>A0A8H5FCN6</accession>
<feature type="region of interest" description="Disordered" evidence="1">
    <location>
        <begin position="97"/>
        <end position="119"/>
    </location>
</feature>